<dbReference type="EMBL" id="MK064562">
    <property type="protein sequence ID" value="AZI75730.1"/>
    <property type="molecule type" value="Genomic_DNA"/>
</dbReference>
<reference evidence="1" key="1">
    <citation type="journal article" date="2018" name="Environ. Microbiol.">
        <title>New archaeal viruses discovered by metagenomic analysis of viral communities in enrichment cultures.</title>
        <authorList>
            <person name="Liu Y."/>
            <person name="Brandt D."/>
            <person name="Ishino S."/>
            <person name="Ishino Y."/>
            <person name="Koonin E.V."/>
            <person name="Kalinowski J."/>
            <person name="Krupovic M."/>
            <person name="Prangishvili D."/>
        </authorList>
    </citation>
    <scope>NUCLEOTIDE SEQUENCE [LARGE SCALE GENOMIC DNA]</scope>
</reference>
<evidence type="ECO:0000313" key="1">
    <source>
        <dbReference type="EMBL" id="AZI75730.1"/>
    </source>
</evidence>
<accession>A0A3S8NES3</accession>
<organism evidence="1">
    <name type="scientific">Sulfolobales Beppu filamentous phage 1</name>
    <dbReference type="NCBI Taxonomy" id="2493122"/>
    <lineage>
        <taxon>Viruses</taxon>
        <taxon>Adnaviria</taxon>
        <taxon>Zilligvirae</taxon>
        <taxon>Taleaviricota</taxon>
        <taxon>Tokiviricetes</taxon>
        <taxon>Ligamenvirales</taxon>
        <taxon>Lipothrixviridae</taxon>
        <taxon>Alphalipothrixvirus</taxon>
        <taxon>Alphalipothrixvirus beppuense</taxon>
    </lineage>
</organism>
<name>A0A3S8NES3_9VIRU</name>
<proteinExistence type="predicted"/>
<sequence length="205" mass="22974">MIIGSRISRLDKVKVEQSQGTGNPSLSFQWIDQNDIEWIIDNPTSSEIYVSILRNGYVFGSAFAEVYIGNGYVDLWTDKSQSTSDSNPYRMAVLSSNNFKNIVFVFKVPPKTVLHVPEGGFSQQNPPADYSLINVTPSSLKSYLVAYDPVLPMAYILQTGNVVLSTPDPYPLTVYEFTSNVNLPNPFPRLFFQYTTLQKLLLPVS</sequence>
<gene>
    <name evidence="1" type="ORF">SBFV1_gp29</name>
</gene>
<dbReference type="Proteomes" id="UP000267912">
    <property type="component" value="Segment"/>
</dbReference>
<protein>
    <submittedName>
        <fullName evidence="1">Uncharacterized protein</fullName>
    </submittedName>
</protein>